<proteinExistence type="predicted"/>
<dbReference type="VEuPathDB" id="FungiDB:GLRG_04476"/>
<protein>
    <submittedName>
        <fullName evidence="1">Uncharacterized protein</fullName>
    </submittedName>
</protein>
<sequence>MIYTPPRIHLKVSPDSLRFEALIANCNVIYGHWLIRMMPRRLTWPETPTASGQVEMRDEVSAERVLRSPKLDLVEPTRYACKMPMSRAKDGFVDPK</sequence>
<dbReference type="GeneID" id="24409841"/>
<dbReference type="RefSeq" id="XP_008093352.1">
    <property type="nucleotide sequence ID" value="XM_008095161.1"/>
</dbReference>
<evidence type="ECO:0000313" key="2">
    <source>
        <dbReference type="Proteomes" id="UP000008782"/>
    </source>
</evidence>
<dbReference type="EMBL" id="GG697344">
    <property type="protein sequence ID" value="EFQ29332.1"/>
    <property type="molecule type" value="Genomic_DNA"/>
</dbReference>
<dbReference type="HOGENOM" id="CLU_2359597_0_0_1"/>
<reference evidence="2" key="1">
    <citation type="journal article" date="2012" name="Nat. Genet.">
        <title>Lifestyle transitions in plant pathogenic Colletotrichum fungi deciphered by genome and transcriptome analyses.</title>
        <authorList>
            <person name="O'Connell R.J."/>
            <person name="Thon M.R."/>
            <person name="Hacquard S."/>
            <person name="Amyotte S.G."/>
            <person name="Kleemann J."/>
            <person name="Torres M.F."/>
            <person name="Damm U."/>
            <person name="Buiate E.A."/>
            <person name="Epstein L."/>
            <person name="Alkan N."/>
            <person name="Altmueller J."/>
            <person name="Alvarado-Balderrama L."/>
            <person name="Bauser C.A."/>
            <person name="Becker C."/>
            <person name="Birren B.W."/>
            <person name="Chen Z."/>
            <person name="Choi J."/>
            <person name="Crouch J.A."/>
            <person name="Duvick J.P."/>
            <person name="Farman M.A."/>
            <person name="Gan P."/>
            <person name="Heiman D."/>
            <person name="Henrissat B."/>
            <person name="Howard R.J."/>
            <person name="Kabbage M."/>
            <person name="Koch C."/>
            <person name="Kracher B."/>
            <person name="Kubo Y."/>
            <person name="Law A.D."/>
            <person name="Lebrun M.-H."/>
            <person name="Lee Y.-H."/>
            <person name="Miyara I."/>
            <person name="Moore N."/>
            <person name="Neumann U."/>
            <person name="Nordstroem K."/>
            <person name="Panaccione D.G."/>
            <person name="Panstruga R."/>
            <person name="Place M."/>
            <person name="Proctor R.H."/>
            <person name="Prusky D."/>
            <person name="Rech G."/>
            <person name="Reinhardt R."/>
            <person name="Rollins J.A."/>
            <person name="Rounsley S."/>
            <person name="Schardl C.L."/>
            <person name="Schwartz D.C."/>
            <person name="Shenoy N."/>
            <person name="Shirasu K."/>
            <person name="Sikhakolli U.R."/>
            <person name="Stueber K."/>
            <person name="Sukno S.A."/>
            <person name="Sweigard J.A."/>
            <person name="Takano Y."/>
            <person name="Takahara H."/>
            <person name="Trail F."/>
            <person name="van der Does H.C."/>
            <person name="Voll L.M."/>
            <person name="Will I."/>
            <person name="Young S."/>
            <person name="Zeng Q."/>
            <person name="Zhang J."/>
            <person name="Zhou S."/>
            <person name="Dickman M.B."/>
            <person name="Schulze-Lefert P."/>
            <person name="Ver Loren van Themaat E."/>
            <person name="Ma L.-J."/>
            <person name="Vaillancourt L.J."/>
        </authorList>
    </citation>
    <scope>NUCLEOTIDE SEQUENCE [LARGE SCALE GENOMIC DNA]</scope>
    <source>
        <strain evidence="2">M1.001 / M2 / FGSC 10212</strain>
    </source>
</reference>
<evidence type="ECO:0000313" key="1">
    <source>
        <dbReference type="EMBL" id="EFQ29332.1"/>
    </source>
</evidence>
<accession>E3QEM6</accession>
<name>E3QEM6_COLGM</name>
<dbReference type="Proteomes" id="UP000008782">
    <property type="component" value="Unassembled WGS sequence"/>
</dbReference>
<organism evidence="2">
    <name type="scientific">Colletotrichum graminicola (strain M1.001 / M2 / FGSC 10212)</name>
    <name type="common">Maize anthracnose fungus</name>
    <name type="synonym">Glomerella graminicola</name>
    <dbReference type="NCBI Taxonomy" id="645133"/>
    <lineage>
        <taxon>Eukaryota</taxon>
        <taxon>Fungi</taxon>
        <taxon>Dikarya</taxon>
        <taxon>Ascomycota</taxon>
        <taxon>Pezizomycotina</taxon>
        <taxon>Sordariomycetes</taxon>
        <taxon>Hypocreomycetidae</taxon>
        <taxon>Glomerellales</taxon>
        <taxon>Glomerellaceae</taxon>
        <taxon>Colletotrichum</taxon>
        <taxon>Colletotrichum graminicola species complex</taxon>
    </lineage>
</organism>
<gene>
    <name evidence="1" type="ORF">GLRG_04476</name>
</gene>
<keyword evidence="2" id="KW-1185">Reference proteome</keyword>
<dbReference type="AlphaFoldDB" id="E3QEM6"/>